<dbReference type="EMBL" id="CYYK01000018">
    <property type="protein sequence ID" value="CUP12847.1"/>
    <property type="molecule type" value="Genomic_DNA"/>
</dbReference>
<evidence type="ECO:0000313" key="7">
    <source>
        <dbReference type="EMBL" id="MSB72862.1"/>
    </source>
</evidence>
<dbReference type="Proteomes" id="UP000441358">
    <property type="component" value="Unassembled WGS sequence"/>
</dbReference>
<evidence type="ECO:0000256" key="1">
    <source>
        <dbReference type="SAM" id="MobiDB-lite"/>
    </source>
</evidence>
<dbReference type="Proteomes" id="UP001210126">
    <property type="component" value="Unassembled WGS sequence"/>
</dbReference>
<evidence type="ECO:0000313" key="10">
    <source>
        <dbReference type="Proteomes" id="UP000284660"/>
    </source>
</evidence>
<evidence type="ECO:0000313" key="3">
    <source>
        <dbReference type="EMBL" id="MDB9003711.1"/>
    </source>
</evidence>
<dbReference type="AlphaFoldDB" id="A0A174KS42"/>
<dbReference type="EMBL" id="WKMC01000001">
    <property type="protein sequence ID" value="MRZ49000.1"/>
    <property type="molecule type" value="Genomic_DNA"/>
</dbReference>
<evidence type="ECO:0000313" key="12">
    <source>
        <dbReference type="Proteomes" id="UP000441358"/>
    </source>
</evidence>
<reference evidence="8 10" key="2">
    <citation type="submission" date="2018-08" db="EMBL/GenBank/DDBJ databases">
        <title>A genome reference for cultivated species of the human gut microbiota.</title>
        <authorList>
            <person name="Zou Y."/>
            <person name="Xue W."/>
            <person name="Luo G."/>
        </authorList>
    </citation>
    <scope>NUCLEOTIDE SEQUENCE [LARGE SCALE GENOMIC DNA]</scope>
    <source>
        <strain evidence="8 10">AM30-4</strain>
    </source>
</reference>
<evidence type="ECO:0000313" key="6">
    <source>
        <dbReference type="EMBL" id="MRZ53840.1"/>
    </source>
</evidence>
<feature type="region of interest" description="Disordered" evidence="1">
    <location>
        <begin position="75"/>
        <end position="98"/>
    </location>
</feature>
<accession>A0A174KS42</accession>
<reference evidence="3" key="4">
    <citation type="submission" date="2023-01" db="EMBL/GenBank/DDBJ databases">
        <title>Human gut microbiome strain richness.</title>
        <authorList>
            <person name="Chen-Liaw A."/>
        </authorList>
    </citation>
    <scope>NUCLEOTIDE SEQUENCE</scope>
    <source>
        <strain evidence="3">RTP21484st1_E5_RTP21484_190118</strain>
    </source>
</reference>
<dbReference type="Proteomes" id="UP000461276">
    <property type="component" value="Unassembled WGS sequence"/>
</dbReference>
<evidence type="ECO:0000313" key="5">
    <source>
        <dbReference type="EMBL" id="MRZ49000.1"/>
    </source>
</evidence>
<dbReference type="EMBL" id="WKMY01000001">
    <property type="protein sequence ID" value="MRY92196.1"/>
    <property type="molecule type" value="Genomic_DNA"/>
</dbReference>
<dbReference type="Proteomes" id="UP000284660">
    <property type="component" value="Unassembled WGS sequence"/>
</dbReference>
<protein>
    <submittedName>
        <fullName evidence="8">Uncharacterized protein</fullName>
    </submittedName>
</protein>
<name>A0A174KS42_PARDI</name>
<reference evidence="11 12" key="3">
    <citation type="journal article" date="2019" name="Nat. Med.">
        <title>A library of human gut bacterial isolates paired with longitudinal multiomics data enables mechanistic microbiome research.</title>
        <authorList>
            <person name="Poyet M."/>
            <person name="Groussin M."/>
            <person name="Gibbons S.M."/>
            <person name="Avila-Pacheco J."/>
            <person name="Jiang X."/>
            <person name="Kearney S.M."/>
            <person name="Perrotta A.R."/>
            <person name="Berdy B."/>
            <person name="Zhao S."/>
            <person name="Lieberman T.D."/>
            <person name="Swanson P.K."/>
            <person name="Smith M."/>
            <person name="Roesemann S."/>
            <person name="Alexander J.E."/>
            <person name="Rich S.A."/>
            <person name="Livny J."/>
            <person name="Vlamakis H."/>
            <person name="Clish C."/>
            <person name="Bullock K."/>
            <person name="Deik A."/>
            <person name="Scott J."/>
            <person name="Pierce K.A."/>
            <person name="Xavier R.J."/>
            <person name="Alm E.J."/>
        </authorList>
    </citation>
    <scope>NUCLEOTIDE SEQUENCE [LARGE SCALE GENOMIC DNA]</scope>
    <source>
        <strain evidence="6 11">BIOML-A2</strain>
        <strain evidence="7 13">BIOML-A20</strain>
        <strain evidence="5 12">BIOML-A32</strain>
        <strain evidence="4 14">BIOML-A9</strain>
    </source>
</reference>
<comment type="caution">
    <text evidence="8">The sequence shown here is derived from an EMBL/GenBank/DDBJ whole genome shotgun (WGS) entry which is preliminary data.</text>
</comment>
<proteinExistence type="predicted"/>
<dbReference type="RefSeq" id="WP_005857114.1">
    <property type="nucleotide sequence ID" value="NZ_BQOC01000001.1"/>
</dbReference>
<evidence type="ECO:0000313" key="2">
    <source>
        <dbReference type="EMBL" id="CUP12847.1"/>
    </source>
</evidence>
<dbReference type="Proteomes" id="UP000432516">
    <property type="component" value="Unassembled WGS sequence"/>
</dbReference>
<gene>
    <name evidence="8" type="ORF">DW782_02050</name>
    <name evidence="2" type="ORF">ERS852380_03980</name>
    <name evidence="5" type="ORF">GKD66_01830</name>
    <name evidence="4" type="ORF">GKD67_02865</name>
    <name evidence="6" type="ORF">GKD68_03630</name>
    <name evidence="7" type="ORF">GKD70_06070</name>
    <name evidence="3" type="ORF">PN599_01675</name>
</gene>
<reference evidence="2 9" key="1">
    <citation type="submission" date="2015-09" db="EMBL/GenBank/DDBJ databases">
        <authorList>
            <consortium name="Pathogen Informatics"/>
        </authorList>
    </citation>
    <scope>NUCLEOTIDE SEQUENCE [LARGE SCALE GENOMIC DNA]</scope>
    <source>
        <strain evidence="2 9">2789STDY5608822</strain>
    </source>
</reference>
<evidence type="ECO:0000313" key="13">
    <source>
        <dbReference type="Proteomes" id="UP000441609"/>
    </source>
</evidence>
<evidence type="ECO:0000313" key="9">
    <source>
        <dbReference type="Proteomes" id="UP000095455"/>
    </source>
</evidence>
<dbReference type="EMBL" id="WKMO01000004">
    <property type="protein sequence ID" value="MSB72862.1"/>
    <property type="molecule type" value="Genomic_DNA"/>
</dbReference>
<dbReference type="Proteomes" id="UP000095455">
    <property type="component" value="Unassembled WGS sequence"/>
</dbReference>
<evidence type="ECO:0000313" key="4">
    <source>
        <dbReference type="EMBL" id="MRY92196.1"/>
    </source>
</evidence>
<evidence type="ECO:0000313" key="11">
    <source>
        <dbReference type="Proteomes" id="UP000432516"/>
    </source>
</evidence>
<organism evidence="8 10">
    <name type="scientific">Parabacteroides distasonis</name>
    <dbReference type="NCBI Taxonomy" id="823"/>
    <lineage>
        <taxon>Bacteria</taxon>
        <taxon>Pseudomonadati</taxon>
        <taxon>Bacteroidota</taxon>
        <taxon>Bacteroidia</taxon>
        <taxon>Bacteroidales</taxon>
        <taxon>Tannerellaceae</taxon>
        <taxon>Parabacteroides</taxon>
    </lineage>
</organism>
<dbReference type="EMBL" id="QSJN01000001">
    <property type="protein sequence ID" value="RHD78096.1"/>
    <property type="molecule type" value="Genomic_DNA"/>
</dbReference>
<sequence>MGDILTGIVKGLSGFMLQDDPDVKIFNAQTEMKEFSEREGKIYARLGRQVYETDGGENYPEIRAELDLLAANKQAAESRPRTCRGRGTCPPGSRGAGA</sequence>
<dbReference type="EMBL" id="WKNE01000002">
    <property type="protein sequence ID" value="MRZ53840.1"/>
    <property type="molecule type" value="Genomic_DNA"/>
</dbReference>
<dbReference type="Proteomes" id="UP000441609">
    <property type="component" value="Unassembled WGS sequence"/>
</dbReference>
<evidence type="ECO:0000313" key="8">
    <source>
        <dbReference type="EMBL" id="RHD78096.1"/>
    </source>
</evidence>
<evidence type="ECO:0000313" key="14">
    <source>
        <dbReference type="Proteomes" id="UP000461276"/>
    </source>
</evidence>
<dbReference type="EMBL" id="JAQMPJ010000001">
    <property type="protein sequence ID" value="MDB9003711.1"/>
    <property type="molecule type" value="Genomic_DNA"/>
</dbReference>